<keyword evidence="4" id="KW-1185">Reference proteome</keyword>
<dbReference type="EMBL" id="JACRWG010000007">
    <property type="protein sequence ID" value="MBC6009282.1"/>
    <property type="molecule type" value="Genomic_DNA"/>
</dbReference>
<dbReference type="SUPFAM" id="SSF55874">
    <property type="entry name" value="ATPase domain of HSP90 chaperone/DNA topoisomerase II/histidine kinase"/>
    <property type="match status" value="1"/>
</dbReference>
<name>A0ABR7K9V1_9FIRM</name>
<feature type="domain" description="Sensor histidine kinase NatK-like C-terminal" evidence="2">
    <location>
        <begin position="309"/>
        <end position="409"/>
    </location>
</feature>
<gene>
    <name evidence="3" type="ORF">H8909_03320</name>
</gene>
<keyword evidence="1" id="KW-1133">Transmembrane helix</keyword>
<feature type="transmembrane region" description="Helical" evidence="1">
    <location>
        <begin position="145"/>
        <end position="163"/>
    </location>
</feature>
<organism evidence="3 4">
    <name type="scientific">Catenibacterium faecis</name>
    <dbReference type="NCBI Taxonomy" id="2764323"/>
    <lineage>
        <taxon>Bacteria</taxon>
        <taxon>Bacillati</taxon>
        <taxon>Bacillota</taxon>
        <taxon>Erysipelotrichia</taxon>
        <taxon>Erysipelotrichales</taxon>
        <taxon>Coprobacillaceae</taxon>
        <taxon>Catenibacterium</taxon>
    </lineage>
</organism>
<keyword evidence="1" id="KW-0472">Membrane</keyword>
<dbReference type="InterPro" id="IPR036890">
    <property type="entry name" value="HATPase_C_sf"/>
</dbReference>
<feature type="transmembrane region" description="Helical" evidence="1">
    <location>
        <begin position="82"/>
        <end position="103"/>
    </location>
</feature>
<dbReference type="PANTHER" id="PTHR40448">
    <property type="entry name" value="TWO-COMPONENT SENSOR HISTIDINE KINASE"/>
    <property type="match status" value="1"/>
</dbReference>
<feature type="transmembrane region" description="Helical" evidence="1">
    <location>
        <begin position="7"/>
        <end position="24"/>
    </location>
</feature>
<evidence type="ECO:0000259" key="2">
    <source>
        <dbReference type="Pfam" id="PF14501"/>
    </source>
</evidence>
<dbReference type="Proteomes" id="UP000603474">
    <property type="component" value="Unassembled WGS sequence"/>
</dbReference>
<accession>A0ABR7K9V1</accession>
<proteinExistence type="predicted"/>
<evidence type="ECO:0000256" key="1">
    <source>
        <dbReference type="SAM" id="Phobius"/>
    </source>
</evidence>
<dbReference type="Gene3D" id="3.30.565.10">
    <property type="entry name" value="Histidine kinase-like ATPase, C-terminal domain"/>
    <property type="match status" value="1"/>
</dbReference>
<feature type="transmembrane region" description="Helical" evidence="1">
    <location>
        <begin position="44"/>
        <end position="70"/>
    </location>
</feature>
<dbReference type="Pfam" id="PF14501">
    <property type="entry name" value="HATPase_c_5"/>
    <property type="match status" value="1"/>
</dbReference>
<evidence type="ECO:0000313" key="4">
    <source>
        <dbReference type="Proteomes" id="UP000603474"/>
    </source>
</evidence>
<keyword evidence="1" id="KW-0812">Transmembrane</keyword>
<dbReference type="RefSeq" id="WP_187011828.1">
    <property type="nucleotide sequence ID" value="NZ_JACRWG010000007.1"/>
</dbReference>
<reference evidence="3 4" key="1">
    <citation type="submission" date="2020-08" db="EMBL/GenBank/DDBJ databases">
        <authorList>
            <person name="Liu C."/>
            <person name="Sun Q."/>
        </authorList>
    </citation>
    <scope>NUCLEOTIDE SEQUENCE [LARGE SCALE GENOMIC DNA]</scope>
    <source>
        <strain evidence="3 4">NSJ-22</strain>
    </source>
</reference>
<sequence length="422" mass="48722">MLETNNISFIALSLMLLSFFYYVYSISIKENLIKFTGSVILLSSVSIISSMFIHNGLISICILGLCLMIFKQDSLLECLFISLYFIFLKVLTYVIVAWGINIFIYDLVLPIHDTISGSDILLCVFLILTGHLFKNYMKRIREYTAFYLGIHSVLTLIYLSYLITIFKKGSLPLESSIEILLITILVMLIYQMVNRILSIEKENYLVKLNNEELKFNKKNYENIISHMNEIRKIKHDMNHMLLSLLDDCEKKDYESLHNHINNQLHRINETQTVNTGNASLNLILASQLSKIKDNNIEFIASQFNDDIPMDKVDFYVLIGNLLDNAIENCTSKSIKKIILDIYKESNDFVIDIKNTSINNPLIDNPNFNTTKEDYGHGFGMRSIMNIVNKYHGVISYDYSYRYFSVQIKVNYPSPKGNGLQRA</sequence>
<dbReference type="InterPro" id="IPR032834">
    <property type="entry name" value="NatK-like_C"/>
</dbReference>
<protein>
    <submittedName>
        <fullName evidence="3">GHKL domain-containing protein</fullName>
    </submittedName>
</protein>
<feature type="transmembrane region" description="Helical" evidence="1">
    <location>
        <begin position="115"/>
        <end position="133"/>
    </location>
</feature>
<feature type="transmembrane region" description="Helical" evidence="1">
    <location>
        <begin position="175"/>
        <end position="193"/>
    </location>
</feature>
<comment type="caution">
    <text evidence="3">The sequence shown here is derived from an EMBL/GenBank/DDBJ whole genome shotgun (WGS) entry which is preliminary data.</text>
</comment>
<evidence type="ECO:0000313" key="3">
    <source>
        <dbReference type="EMBL" id="MBC6009282.1"/>
    </source>
</evidence>
<dbReference type="PANTHER" id="PTHR40448:SF1">
    <property type="entry name" value="TWO-COMPONENT SENSOR HISTIDINE KINASE"/>
    <property type="match status" value="1"/>
</dbReference>